<dbReference type="Pfam" id="PF07980">
    <property type="entry name" value="SusD_RagB"/>
    <property type="match status" value="1"/>
</dbReference>
<evidence type="ECO:0000256" key="3">
    <source>
        <dbReference type="ARBA" id="ARBA00022729"/>
    </source>
</evidence>
<dbReference type="InterPro" id="IPR012944">
    <property type="entry name" value="SusD_RagB_dom"/>
</dbReference>
<protein>
    <submittedName>
        <fullName evidence="8">RagB/SusD family nutrient uptake outer membrane protein</fullName>
    </submittedName>
</protein>
<dbReference type="Pfam" id="PF14322">
    <property type="entry name" value="SusD-like_3"/>
    <property type="match status" value="1"/>
</dbReference>
<dbReference type="SUPFAM" id="SSF48452">
    <property type="entry name" value="TPR-like"/>
    <property type="match status" value="1"/>
</dbReference>
<comment type="similarity">
    <text evidence="2">Belongs to the SusD family.</text>
</comment>
<evidence type="ECO:0000256" key="5">
    <source>
        <dbReference type="ARBA" id="ARBA00023237"/>
    </source>
</evidence>
<dbReference type="InterPro" id="IPR011990">
    <property type="entry name" value="TPR-like_helical_dom_sf"/>
</dbReference>
<feature type="domain" description="SusD-like N-terminal" evidence="7">
    <location>
        <begin position="108"/>
        <end position="217"/>
    </location>
</feature>
<comment type="subcellular location">
    <subcellularLocation>
        <location evidence="1">Cell outer membrane</location>
    </subcellularLocation>
</comment>
<evidence type="ECO:0000256" key="1">
    <source>
        <dbReference type="ARBA" id="ARBA00004442"/>
    </source>
</evidence>
<accession>A0ABV3ZME3</accession>
<gene>
    <name evidence="8" type="ORF">QTN47_26295</name>
</gene>
<evidence type="ECO:0000256" key="2">
    <source>
        <dbReference type="ARBA" id="ARBA00006275"/>
    </source>
</evidence>
<evidence type="ECO:0000313" key="9">
    <source>
        <dbReference type="Proteomes" id="UP001560573"/>
    </source>
</evidence>
<proteinExistence type="inferred from homology"/>
<dbReference type="PROSITE" id="PS51257">
    <property type="entry name" value="PROKAR_LIPOPROTEIN"/>
    <property type="match status" value="1"/>
</dbReference>
<dbReference type="EMBL" id="JAULBC010000012">
    <property type="protein sequence ID" value="MEX6691047.1"/>
    <property type="molecule type" value="Genomic_DNA"/>
</dbReference>
<keyword evidence="3" id="KW-0732">Signal</keyword>
<evidence type="ECO:0000256" key="4">
    <source>
        <dbReference type="ARBA" id="ARBA00023136"/>
    </source>
</evidence>
<evidence type="ECO:0000259" key="6">
    <source>
        <dbReference type="Pfam" id="PF07980"/>
    </source>
</evidence>
<reference evidence="8 9" key="1">
    <citation type="submission" date="2023-07" db="EMBL/GenBank/DDBJ databases">
        <authorList>
            <person name="Lian W.-H."/>
        </authorList>
    </citation>
    <scope>NUCLEOTIDE SEQUENCE [LARGE SCALE GENOMIC DNA]</scope>
    <source>
        <strain evidence="8 9">SYSU DXS3180</strain>
    </source>
</reference>
<dbReference type="RefSeq" id="WP_369332463.1">
    <property type="nucleotide sequence ID" value="NZ_JAULBC010000012.1"/>
</dbReference>
<keyword evidence="4" id="KW-0472">Membrane</keyword>
<dbReference type="Gene3D" id="1.25.40.390">
    <property type="match status" value="1"/>
</dbReference>
<feature type="domain" description="RagB/SusD" evidence="6">
    <location>
        <begin position="303"/>
        <end position="588"/>
    </location>
</feature>
<comment type="caution">
    <text evidence="8">The sequence shown here is derived from an EMBL/GenBank/DDBJ whole genome shotgun (WGS) entry which is preliminary data.</text>
</comment>
<evidence type="ECO:0000313" key="8">
    <source>
        <dbReference type="EMBL" id="MEX6691047.1"/>
    </source>
</evidence>
<keyword evidence="9" id="KW-1185">Reference proteome</keyword>
<dbReference type="Proteomes" id="UP001560573">
    <property type="component" value="Unassembled WGS sequence"/>
</dbReference>
<name>A0ABV3ZME3_9BACT</name>
<evidence type="ECO:0000259" key="7">
    <source>
        <dbReference type="Pfam" id="PF14322"/>
    </source>
</evidence>
<sequence>MRLLNIFTIVAIAASITSCKKDVLEQIPQTNIRDDDYWKSTNDLKLYCNNFYNNYLPYFGGYGTIGIYGLDADQGSDNMITMSYNKVLNGETTLPASASSAGWNWDALRNINHFFDNYNKVNAPQENINPYVGEALFFRAYIYFSMLRYFGDLPWISKELDPNSSDLYNERLPRNIIVDSMLQDLDNAIAFLPSKTKQEPSRINKEIAMLLQARIALYEGTWEKYHAGTDFGVKGSDGSMYLNKAASVADALINLNVYTLDNMASGTSTGYWQLFNRTDYSGSGEVMLWRKFDKSLGITHNWHRYTNSGAGRGLTKNLVDAYLCTDGKPISVSQLYKGDDSLRSVVINRDPRLVQTIYVNDSNHVITSNQPSGQPNKVFTVPAFDQANEGKPATGYQVYKGHNPDYYQQYAGDQGTTGCILYRYAEALLILAEAKAELGTITQADVDKTINLLRARVGMPSLIISSITPDPKWEFPELSGIINEVRRERRVELACEGYRHDDVFRWAAAGKLIKGWQPQGAKKAQWTATVPDNLLVSYPVDANGYIVLYKNLSPMANGYQFNVNRDYLAPMPTNEIQLNPKLKQNPGW</sequence>
<dbReference type="InterPro" id="IPR033985">
    <property type="entry name" value="SusD-like_N"/>
</dbReference>
<keyword evidence="5" id="KW-0998">Cell outer membrane</keyword>
<organism evidence="8 9">
    <name type="scientific">Danxiaibacter flavus</name>
    <dbReference type="NCBI Taxonomy" id="3049108"/>
    <lineage>
        <taxon>Bacteria</taxon>
        <taxon>Pseudomonadati</taxon>
        <taxon>Bacteroidota</taxon>
        <taxon>Chitinophagia</taxon>
        <taxon>Chitinophagales</taxon>
        <taxon>Chitinophagaceae</taxon>
        <taxon>Danxiaibacter</taxon>
    </lineage>
</organism>